<protein>
    <submittedName>
        <fullName evidence="1">Uncharacterized protein</fullName>
    </submittedName>
</protein>
<comment type="caution">
    <text evidence="1">The sequence shown here is derived from an EMBL/GenBank/DDBJ whole genome shotgun (WGS) entry which is preliminary data.</text>
</comment>
<organism evidence="1 2">
    <name type="scientific">Acrocarpospora phusangensis</name>
    <dbReference type="NCBI Taxonomy" id="1070424"/>
    <lineage>
        <taxon>Bacteria</taxon>
        <taxon>Bacillati</taxon>
        <taxon>Actinomycetota</taxon>
        <taxon>Actinomycetes</taxon>
        <taxon>Streptosporangiales</taxon>
        <taxon>Streptosporangiaceae</taxon>
        <taxon>Acrocarpospora</taxon>
    </lineage>
</organism>
<dbReference type="RefSeq" id="WP_204045273.1">
    <property type="nucleotide sequence ID" value="NZ_BOOA01000088.1"/>
</dbReference>
<gene>
    <name evidence="1" type="ORF">Aph01nite_69690</name>
</gene>
<evidence type="ECO:0000313" key="2">
    <source>
        <dbReference type="Proteomes" id="UP000640052"/>
    </source>
</evidence>
<accession>A0A919QII7</accession>
<keyword evidence="2" id="KW-1185">Reference proteome</keyword>
<sequence>MALPLVLGAHPWFPNLNVALVRAIGPEDRPVAGIFECSGELWAFGCLEEFGGDVSVWFYAPADAERVGAVKTADGPAELSAAMHGVFAGHVQVAMAAEDRIYGAFVVDVAEDLYRSVAAAARRHAEQVMAAADVLSEAAVLLGRSDKASKIHVPTPRDTGNS</sequence>
<reference evidence="1" key="1">
    <citation type="submission" date="2021-01" db="EMBL/GenBank/DDBJ databases">
        <title>Whole genome shotgun sequence of Acrocarpospora phusangensis NBRC 108782.</title>
        <authorList>
            <person name="Komaki H."/>
            <person name="Tamura T."/>
        </authorList>
    </citation>
    <scope>NUCLEOTIDE SEQUENCE</scope>
    <source>
        <strain evidence="1">NBRC 108782</strain>
    </source>
</reference>
<dbReference type="Proteomes" id="UP000640052">
    <property type="component" value="Unassembled WGS sequence"/>
</dbReference>
<dbReference type="EMBL" id="BOOA01000088">
    <property type="protein sequence ID" value="GIH28659.1"/>
    <property type="molecule type" value="Genomic_DNA"/>
</dbReference>
<name>A0A919QII7_9ACTN</name>
<dbReference type="AlphaFoldDB" id="A0A919QII7"/>
<proteinExistence type="predicted"/>
<evidence type="ECO:0000313" key="1">
    <source>
        <dbReference type="EMBL" id="GIH28659.1"/>
    </source>
</evidence>